<accession>A0ABX4GHQ6</accession>
<dbReference type="Gene3D" id="3.40.50.300">
    <property type="entry name" value="P-loop containing nucleotide triphosphate hydrolases"/>
    <property type="match status" value="1"/>
</dbReference>
<dbReference type="InterPro" id="IPR038729">
    <property type="entry name" value="Rad50/SbcC_AAA"/>
</dbReference>
<evidence type="ECO:0000313" key="5">
    <source>
        <dbReference type="Proteomes" id="UP000216897"/>
    </source>
</evidence>
<evidence type="ECO:0008006" key="6">
    <source>
        <dbReference type="Google" id="ProtNLM"/>
    </source>
</evidence>
<dbReference type="Pfam" id="PF13304">
    <property type="entry name" value="AAA_21"/>
    <property type="match status" value="1"/>
</dbReference>
<dbReference type="Proteomes" id="UP000216897">
    <property type="component" value="Unassembled WGS sequence"/>
</dbReference>
<evidence type="ECO:0000259" key="3">
    <source>
        <dbReference type="Pfam" id="PF13476"/>
    </source>
</evidence>
<feature type="domain" description="Rad50/SbcC-type AAA" evidence="3">
    <location>
        <begin position="6"/>
        <end position="88"/>
    </location>
</feature>
<protein>
    <recommendedName>
        <fullName evidence="6">DUF3696 domain-containing protein</fullName>
    </recommendedName>
</protein>
<dbReference type="SUPFAM" id="SSF52540">
    <property type="entry name" value="P-loop containing nucleoside triphosphate hydrolases"/>
    <property type="match status" value="1"/>
</dbReference>
<dbReference type="InterPro" id="IPR014592">
    <property type="entry name" value="P-loop_UCP034888"/>
</dbReference>
<dbReference type="RefSeq" id="WP_095022833.1">
    <property type="nucleotide sequence ID" value="NZ_JAAQXW010000003.1"/>
</dbReference>
<feature type="domain" description="DUF3696" evidence="1">
    <location>
        <begin position="306"/>
        <end position="352"/>
    </location>
</feature>
<evidence type="ECO:0000259" key="2">
    <source>
        <dbReference type="Pfam" id="PF13304"/>
    </source>
</evidence>
<dbReference type="InterPro" id="IPR003959">
    <property type="entry name" value="ATPase_AAA_core"/>
</dbReference>
<dbReference type="PANTHER" id="PTHR43581:SF2">
    <property type="entry name" value="EXCINUCLEASE ATPASE SUBUNIT"/>
    <property type="match status" value="1"/>
</dbReference>
<name>A0ABX4GHQ6_9PSED</name>
<dbReference type="PIRSF" id="PIRSF034888">
    <property type="entry name" value="P-loop_UCP034888"/>
    <property type="match status" value="1"/>
</dbReference>
<dbReference type="InterPro" id="IPR022532">
    <property type="entry name" value="DUF3696"/>
</dbReference>
<keyword evidence="5" id="KW-1185">Reference proteome</keyword>
<dbReference type="InterPro" id="IPR051396">
    <property type="entry name" value="Bact_Antivir_Def_Nuclease"/>
</dbReference>
<organism evidence="4 5">
    <name type="scientific">Pseudomonas lundensis</name>
    <dbReference type="NCBI Taxonomy" id="86185"/>
    <lineage>
        <taxon>Bacteria</taxon>
        <taxon>Pseudomonadati</taxon>
        <taxon>Pseudomonadota</taxon>
        <taxon>Gammaproteobacteria</taxon>
        <taxon>Pseudomonadales</taxon>
        <taxon>Pseudomonadaceae</taxon>
        <taxon>Pseudomonas</taxon>
    </lineage>
</organism>
<evidence type="ECO:0000313" key="4">
    <source>
        <dbReference type="EMBL" id="OZY53648.1"/>
    </source>
</evidence>
<feature type="domain" description="ATPase AAA-type core" evidence="2">
    <location>
        <begin position="208"/>
        <end position="293"/>
    </location>
</feature>
<dbReference type="PANTHER" id="PTHR43581">
    <property type="entry name" value="ATP/GTP PHOSPHATASE"/>
    <property type="match status" value="1"/>
</dbReference>
<sequence>MIKECRIEGFKSFLDESIKLGALTIFTGLNNSGKSSAIQAIRMALSGSSKEGPYIEGLGGYQDLSSKFSGKDAPIAITLTNNSGNIISALQMTRNDYKFTGTGSLPLTQFISADRYGPRIGLPIIRDDENFLNVGCRGEFSAHYGSMLESSIVAPEMRHPSCKSNTLKHQLTWWMSELSPGVKLEFNVSKKYDSSQLEVNDLRPTNSGFGISYVLPVLLSLLTMSGKMGDDDSNPKVNYWFKTLLHMGGVLLIENPEAHLHPRGQTIIGQLAALAAASGVQVLLETHSDHVVDGVRLAVKQEPSVDADMVRIKFFNKEPHESSKVIDIEVKPDGKLGQWPKGFFDQGSLNLRALAMKV</sequence>
<dbReference type="Pfam" id="PF13476">
    <property type="entry name" value="AAA_23"/>
    <property type="match status" value="1"/>
</dbReference>
<evidence type="ECO:0000259" key="1">
    <source>
        <dbReference type="Pfam" id="PF12476"/>
    </source>
</evidence>
<reference evidence="4 5" key="1">
    <citation type="submission" date="2017-08" db="EMBL/GenBank/DDBJ databases">
        <title>Genomic and metabolic characterisation of spoilage-associated Pseudomonas species.</title>
        <authorList>
            <person name="Stanborough T."/>
            <person name="Fegan N."/>
            <person name="Powell S.M."/>
            <person name="Singh T."/>
            <person name="Tamplin M.L."/>
            <person name="Chandry P.S."/>
        </authorList>
    </citation>
    <scope>NUCLEOTIDE SEQUENCE [LARGE SCALE GENOMIC DNA]</scope>
    <source>
        <strain evidence="4 5">L1814</strain>
    </source>
</reference>
<dbReference type="EMBL" id="NQKG01000022">
    <property type="protein sequence ID" value="OZY53648.1"/>
    <property type="molecule type" value="Genomic_DNA"/>
</dbReference>
<gene>
    <name evidence="4" type="ORF">CJF38_19065</name>
</gene>
<dbReference type="InterPro" id="IPR027417">
    <property type="entry name" value="P-loop_NTPase"/>
</dbReference>
<proteinExistence type="predicted"/>
<dbReference type="Pfam" id="PF12476">
    <property type="entry name" value="DUF3696"/>
    <property type="match status" value="1"/>
</dbReference>
<comment type="caution">
    <text evidence="4">The sequence shown here is derived from an EMBL/GenBank/DDBJ whole genome shotgun (WGS) entry which is preliminary data.</text>
</comment>